<accession>A0ABD1FGN0</accession>
<dbReference type="InterPro" id="IPR036259">
    <property type="entry name" value="MFS_trans_sf"/>
</dbReference>
<evidence type="ECO:0000256" key="1">
    <source>
        <dbReference type="ARBA" id="ARBA00004370"/>
    </source>
</evidence>
<evidence type="ECO:0000256" key="8">
    <source>
        <dbReference type="SAM" id="MobiDB-lite"/>
    </source>
</evidence>
<dbReference type="EMBL" id="JBEAFC010000016">
    <property type="protein sequence ID" value="KAL1530982.1"/>
    <property type="molecule type" value="Genomic_DNA"/>
</dbReference>
<dbReference type="InterPro" id="IPR005828">
    <property type="entry name" value="MFS_sugar_transport-like"/>
</dbReference>
<keyword evidence="11" id="KW-1185">Reference proteome</keyword>
<dbReference type="EMBL" id="JBEAFC010000016">
    <property type="protein sequence ID" value="KAL1530974.1"/>
    <property type="molecule type" value="Genomic_DNA"/>
</dbReference>
<comment type="similarity">
    <text evidence="2">Belongs to the major facilitator superfamily. Sugar transporter (TC 2.A.1.1) family.</text>
</comment>
<organism evidence="10 11">
    <name type="scientific">Salvia divinorum</name>
    <name type="common">Maria pastora</name>
    <name type="synonym">Diviner's sage</name>
    <dbReference type="NCBI Taxonomy" id="28513"/>
    <lineage>
        <taxon>Eukaryota</taxon>
        <taxon>Viridiplantae</taxon>
        <taxon>Streptophyta</taxon>
        <taxon>Embryophyta</taxon>
        <taxon>Tracheophyta</taxon>
        <taxon>Spermatophyta</taxon>
        <taxon>Magnoliopsida</taxon>
        <taxon>eudicotyledons</taxon>
        <taxon>Gunneridae</taxon>
        <taxon>Pentapetalae</taxon>
        <taxon>asterids</taxon>
        <taxon>lamiids</taxon>
        <taxon>Lamiales</taxon>
        <taxon>Lamiaceae</taxon>
        <taxon>Nepetoideae</taxon>
        <taxon>Mentheae</taxon>
        <taxon>Salviinae</taxon>
        <taxon>Salvia</taxon>
        <taxon>Salvia subgen. Calosphace</taxon>
    </lineage>
</organism>
<feature type="region of interest" description="Disordered" evidence="8">
    <location>
        <begin position="327"/>
        <end position="368"/>
    </location>
</feature>
<comment type="subcellular location">
    <subcellularLocation>
        <location evidence="1">Membrane</location>
    </subcellularLocation>
</comment>
<evidence type="ECO:0000256" key="3">
    <source>
        <dbReference type="ARBA" id="ARBA00022597"/>
    </source>
</evidence>
<feature type="region of interest" description="Disordered" evidence="8">
    <location>
        <begin position="284"/>
        <end position="314"/>
    </location>
</feature>
<evidence type="ECO:0000256" key="5">
    <source>
        <dbReference type="ARBA" id="ARBA00022989"/>
    </source>
</evidence>
<keyword evidence="4" id="KW-0812">Transmembrane</keyword>
<sequence length="368" mass="39976">MVTLLPIYYKDIEEATIPMDKAMILGDPPILDHTNDVVASNEEKELQRELCFLTCANIHNKSRKKTSSSEFWIRCFLGSLLLGSSLYVKEHGVASEAAPALALSGVMVRCFSVGMGAIPWVLMSEIFPLNTKGAAGSFATLVNWSGSWACSYTFNFLMSWSTYEAEAKSGKSERRRGGATSANSTKVFLNSLYMKKEKKKRQQKSVVNVESLLHEAPPPLSYQIPPPPPSVFHTLFSSKKPKGKKTVTVTLEPLPPSPPPGSPTHATACVTEHTPKPVKITNFDGPEEAQNSGCESPFRRIPPPPPPPPFSKSPAWKFVVHGDYVKVNSNTSSRSGSPDLDETDSDVTPSAVGGGGVVLPEPRCELES</sequence>
<comment type="similarity">
    <text evidence="7">Belongs to the major facilitator superfamily. Phosphate:H(+) symporter (TC 2.A.1.9) family.</text>
</comment>
<dbReference type="PANTHER" id="PTHR48021:SF21">
    <property type="entry name" value="SUGAR TRANSPORTER ERD6-LIKE 8"/>
    <property type="match status" value="1"/>
</dbReference>
<dbReference type="SUPFAM" id="SSF103473">
    <property type="entry name" value="MFS general substrate transporter"/>
    <property type="match status" value="1"/>
</dbReference>
<proteinExistence type="inferred from homology"/>
<feature type="compositionally biased region" description="Pro residues" evidence="8">
    <location>
        <begin position="300"/>
        <end position="311"/>
    </location>
</feature>
<comment type="caution">
    <text evidence="10">The sequence shown here is derived from an EMBL/GenBank/DDBJ whole genome shotgun (WGS) entry which is preliminary data.</text>
</comment>
<evidence type="ECO:0000256" key="6">
    <source>
        <dbReference type="ARBA" id="ARBA00023136"/>
    </source>
</evidence>
<keyword evidence="3" id="KW-0762">Sugar transport</keyword>
<dbReference type="Gene3D" id="1.20.1250.20">
    <property type="entry name" value="MFS general substrate transporter like domains"/>
    <property type="match status" value="1"/>
</dbReference>
<keyword evidence="3" id="KW-0813">Transport</keyword>
<dbReference type="InterPro" id="IPR050549">
    <property type="entry name" value="MFS_Trehalose_Transporter"/>
</dbReference>
<dbReference type="AlphaFoldDB" id="A0ABD1FGN0"/>
<evidence type="ECO:0000256" key="4">
    <source>
        <dbReference type="ARBA" id="ARBA00022692"/>
    </source>
</evidence>
<dbReference type="PANTHER" id="PTHR48021">
    <property type="match status" value="1"/>
</dbReference>
<evidence type="ECO:0000313" key="11">
    <source>
        <dbReference type="Proteomes" id="UP001567538"/>
    </source>
</evidence>
<dbReference type="Proteomes" id="UP001567538">
    <property type="component" value="Unassembled WGS sequence"/>
</dbReference>
<dbReference type="GO" id="GO:0016020">
    <property type="term" value="C:membrane"/>
    <property type="evidence" value="ECO:0007669"/>
    <property type="project" value="UniProtKB-SubCell"/>
</dbReference>
<gene>
    <name evidence="9" type="ORF">AAHA92_34075</name>
    <name evidence="10" type="ORF">AAHA92_34083</name>
</gene>
<dbReference type="Pfam" id="PF00083">
    <property type="entry name" value="Sugar_tr"/>
    <property type="match status" value="1"/>
</dbReference>
<evidence type="ECO:0000313" key="10">
    <source>
        <dbReference type="EMBL" id="KAL1530982.1"/>
    </source>
</evidence>
<feature type="compositionally biased region" description="Polar residues" evidence="8">
    <location>
        <begin position="327"/>
        <end position="336"/>
    </location>
</feature>
<reference evidence="10 11" key="1">
    <citation type="submission" date="2024-06" db="EMBL/GenBank/DDBJ databases">
        <title>A chromosome level genome sequence of Diviner's sage (Salvia divinorum).</title>
        <authorList>
            <person name="Ford S.A."/>
            <person name="Ro D.-K."/>
            <person name="Ness R.W."/>
            <person name="Phillips M.A."/>
        </authorList>
    </citation>
    <scope>NUCLEOTIDE SEQUENCE [LARGE SCALE GENOMIC DNA]</scope>
    <source>
        <strain evidence="10">SAF-2024a</strain>
        <tissue evidence="10">Leaf</tissue>
    </source>
</reference>
<protein>
    <submittedName>
        <fullName evidence="10">Uncharacterized protein</fullName>
    </submittedName>
</protein>
<evidence type="ECO:0000256" key="7">
    <source>
        <dbReference type="ARBA" id="ARBA00044504"/>
    </source>
</evidence>
<evidence type="ECO:0000256" key="2">
    <source>
        <dbReference type="ARBA" id="ARBA00010992"/>
    </source>
</evidence>
<keyword evidence="6" id="KW-0472">Membrane</keyword>
<keyword evidence="5" id="KW-1133">Transmembrane helix</keyword>
<evidence type="ECO:0000313" key="9">
    <source>
        <dbReference type="EMBL" id="KAL1530974.1"/>
    </source>
</evidence>
<name>A0ABD1FGN0_SALDI</name>